<reference evidence="10" key="1">
    <citation type="journal article" date="2015" name="Genome Announc.">
        <title>Genome sequence of the AIDS-associated pathogen Penicillium marneffei (ATCC18224) and its near taxonomic relative Talaromyces stipitatus (ATCC10500).</title>
        <authorList>
            <person name="Nierman W.C."/>
            <person name="Fedorova-Abrams N.D."/>
            <person name="Andrianopoulos A."/>
        </authorList>
    </citation>
    <scope>NUCLEOTIDE SEQUENCE [LARGE SCALE GENOMIC DNA]</scope>
    <source>
        <strain evidence="10">ATCC 10500 / CBS 375.48 / QM 6759 / NRRL 1006</strain>
    </source>
</reference>
<proteinExistence type="inferred from homology"/>
<accession>B8M354</accession>
<dbReference type="HOGENOM" id="CLU_007948_1_0_1"/>
<dbReference type="Pfam" id="PF01699">
    <property type="entry name" value="Na_Ca_ex"/>
    <property type="match status" value="2"/>
</dbReference>
<feature type="transmembrane region" description="Helical" evidence="7">
    <location>
        <begin position="71"/>
        <end position="95"/>
    </location>
</feature>
<dbReference type="InterPro" id="IPR004481">
    <property type="entry name" value="K/Na/Ca-exchanger"/>
</dbReference>
<dbReference type="GO" id="GO:0005886">
    <property type="term" value="C:plasma membrane"/>
    <property type="evidence" value="ECO:0007669"/>
    <property type="project" value="TreeGrafter"/>
</dbReference>
<dbReference type="STRING" id="441959.B8M354"/>
<evidence type="ECO:0000256" key="2">
    <source>
        <dbReference type="ARBA" id="ARBA00005364"/>
    </source>
</evidence>
<evidence type="ECO:0000313" key="9">
    <source>
        <dbReference type="EMBL" id="EED22030.1"/>
    </source>
</evidence>
<dbReference type="VEuPathDB" id="FungiDB:TSTA_092760"/>
<name>B8M354_TALSN</name>
<evidence type="ECO:0000256" key="4">
    <source>
        <dbReference type="ARBA" id="ARBA00022692"/>
    </source>
</evidence>
<keyword evidence="3" id="KW-0813">Transport</keyword>
<keyword evidence="6 7" id="KW-0472">Membrane</keyword>
<feature type="transmembrane region" description="Helical" evidence="7">
    <location>
        <begin position="44"/>
        <end position="65"/>
    </location>
</feature>
<dbReference type="PANTHER" id="PTHR10846">
    <property type="entry name" value="SODIUM/POTASSIUM/CALCIUM EXCHANGER"/>
    <property type="match status" value="1"/>
</dbReference>
<evidence type="ECO:0000256" key="6">
    <source>
        <dbReference type="ARBA" id="ARBA00023136"/>
    </source>
</evidence>
<dbReference type="EMBL" id="EQ962653">
    <property type="protein sequence ID" value="EED22030.1"/>
    <property type="molecule type" value="Genomic_DNA"/>
</dbReference>
<feature type="transmembrane region" description="Helical" evidence="7">
    <location>
        <begin position="250"/>
        <end position="271"/>
    </location>
</feature>
<evidence type="ECO:0000256" key="1">
    <source>
        <dbReference type="ARBA" id="ARBA00004141"/>
    </source>
</evidence>
<feature type="transmembrane region" description="Helical" evidence="7">
    <location>
        <begin position="327"/>
        <end position="360"/>
    </location>
</feature>
<feature type="transmembrane region" description="Helical" evidence="7">
    <location>
        <begin position="134"/>
        <end position="156"/>
    </location>
</feature>
<dbReference type="OMA" id="ALIIMPM"/>
<organism evidence="9 10">
    <name type="scientific">Talaromyces stipitatus (strain ATCC 10500 / CBS 375.48 / QM 6759 / NRRL 1006)</name>
    <name type="common">Penicillium stipitatum</name>
    <dbReference type="NCBI Taxonomy" id="441959"/>
    <lineage>
        <taxon>Eukaryota</taxon>
        <taxon>Fungi</taxon>
        <taxon>Dikarya</taxon>
        <taxon>Ascomycota</taxon>
        <taxon>Pezizomycotina</taxon>
        <taxon>Eurotiomycetes</taxon>
        <taxon>Eurotiomycetidae</taxon>
        <taxon>Eurotiales</taxon>
        <taxon>Trichocomaceae</taxon>
        <taxon>Talaromyces</taxon>
        <taxon>Talaromyces sect. Talaromyces</taxon>
    </lineage>
</organism>
<evidence type="ECO:0000256" key="3">
    <source>
        <dbReference type="ARBA" id="ARBA00022449"/>
    </source>
</evidence>
<keyword evidence="5 7" id="KW-1133">Transmembrane helix</keyword>
<dbReference type="Gene3D" id="1.20.1420.30">
    <property type="entry name" value="NCX, central ion-binding region"/>
    <property type="match status" value="2"/>
</dbReference>
<feature type="transmembrane region" description="Helical" evidence="7">
    <location>
        <begin position="6"/>
        <end position="24"/>
    </location>
</feature>
<comment type="subcellular location">
    <subcellularLocation>
        <location evidence="1">Membrane</location>
        <topology evidence="1">Multi-pass membrane protein</topology>
    </subcellularLocation>
</comment>
<feature type="transmembrane region" description="Helical" evidence="7">
    <location>
        <begin position="107"/>
        <end position="128"/>
    </location>
</feature>
<dbReference type="InParanoid" id="B8M354"/>
<feature type="domain" description="Sodium/calcium exchanger membrane region" evidence="8">
    <location>
        <begin position="10"/>
        <end position="149"/>
    </location>
</feature>
<dbReference type="GO" id="GO:0006874">
    <property type="term" value="P:intracellular calcium ion homeostasis"/>
    <property type="evidence" value="ECO:0007669"/>
    <property type="project" value="TreeGrafter"/>
</dbReference>
<comment type="similarity">
    <text evidence="2">Belongs to the Ca(2+):cation antiporter (CaCA) (TC 2.A.19) family. SLC24A subfamily.</text>
</comment>
<dbReference type="InterPro" id="IPR044880">
    <property type="entry name" value="NCX_ion-bd_dom_sf"/>
</dbReference>
<dbReference type="GO" id="GO:0005262">
    <property type="term" value="F:calcium channel activity"/>
    <property type="evidence" value="ECO:0007669"/>
    <property type="project" value="TreeGrafter"/>
</dbReference>
<feature type="transmembrane region" description="Helical" evidence="7">
    <location>
        <begin position="216"/>
        <end position="238"/>
    </location>
</feature>
<dbReference type="GO" id="GO:0008273">
    <property type="term" value="F:calcium, potassium:sodium antiporter activity"/>
    <property type="evidence" value="ECO:0007669"/>
    <property type="project" value="TreeGrafter"/>
</dbReference>
<evidence type="ECO:0000259" key="8">
    <source>
        <dbReference type="Pfam" id="PF01699"/>
    </source>
</evidence>
<evidence type="ECO:0000256" key="5">
    <source>
        <dbReference type="ARBA" id="ARBA00022989"/>
    </source>
</evidence>
<dbReference type="InterPro" id="IPR004837">
    <property type="entry name" value="NaCa_Exmemb"/>
</dbReference>
<feature type="domain" description="Sodium/calcium exchanger membrane region" evidence="8">
    <location>
        <begin position="222"/>
        <end position="361"/>
    </location>
</feature>
<evidence type="ECO:0000313" key="10">
    <source>
        <dbReference type="Proteomes" id="UP000001745"/>
    </source>
</evidence>
<keyword evidence="4 7" id="KW-0812">Transmembrane</keyword>
<dbReference type="GeneID" id="8099454"/>
<evidence type="ECO:0000256" key="7">
    <source>
        <dbReference type="SAM" id="Phobius"/>
    </source>
</evidence>
<dbReference type="OrthoDB" id="2127281at2759"/>
<dbReference type="Proteomes" id="UP000001745">
    <property type="component" value="Unassembled WGS sequence"/>
</dbReference>
<keyword evidence="3" id="KW-0050">Antiport</keyword>
<dbReference type="RefSeq" id="XP_002478993.1">
    <property type="nucleotide sequence ID" value="XM_002478948.1"/>
</dbReference>
<protein>
    <recommendedName>
        <fullName evidence="8">Sodium/calcium exchanger membrane region domain-containing protein</fullName>
    </recommendedName>
</protein>
<gene>
    <name evidence="9" type="ORF">TSTA_092760</name>
</gene>
<keyword evidence="10" id="KW-1185">Reference proteome</keyword>
<sequence length="368" mass="38850">MNWDTLWFNIATFICGVFILDYGADKFIDHTVIVGRRLGISQTLIALLTIGAEYEELAVVIAAILQHRSPLALGNIIGSSISNILGAFSLGLLFHSGPVIEVSRFDAAAKIYTALLFAITTGVVGVIYFHLLTWVTGVVLIVVFGVYIVSIAYAIYRGISVLAPDSNDESESDSDSGIGDATIPSEISPLLSPTSNSAAHEIVQEPTTRPKRPRSLTYHITHLLIGLISLSLSGYILSHSASSIADSLNLSGTLVGITILSFATTLPEKLIAVLSGTRGHGSIMVASTAGSNIFLLTLCLGVVAITADMSSNKIDGGNRVAMFELGVAWVSSAVLLLIVGLGLGRVAGVGLLAAYVGFLVLEFTIYRR</sequence>
<dbReference type="PANTHER" id="PTHR10846:SF8">
    <property type="entry name" value="INNER MEMBRANE PROTEIN YRBG"/>
    <property type="match status" value="1"/>
</dbReference>
<dbReference type="eggNOG" id="ENOG502S0NS">
    <property type="taxonomic scope" value="Eukaryota"/>
</dbReference>
<feature type="transmembrane region" description="Helical" evidence="7">
    <location>
        <begin position="283"/>
        <end position="307"/>
    </location>
</feature>
<dbReference type="AlphaFoldDB" id="B8M354"/>
<dbReference type="PhylomeDB" id="B8M354"/>